<dbReference type="PANTHER" id="PTHR30136">
    <property type="entry name" value="HELIX-TURN-HELIX TRANSCRIPTIONAL REGULATOR, ICLR FAMILY"/>
    <property type="match status" value="1"/>
</dbReference>
<dbReference type="AlphaFoldDB" id="A0A1H3H2Q4"/>
<dbReference type="SUPFAM" id="SSF55781">
    <property type="entry name" value="GAF domain-like"/>
    <property type="match status" value="1"/>
</dbReference>
<keyword evidence="2" id="KW-0238">DNA-binding</keyword>
<dbReference type="Pfam" id="PF01614">
    <property type="entry name" value="IclR_C"/>
    <property type="match status" value="1"/>
</dbReference>
<dbReference type="GO" id="GO:0003700">
    <property type="term" value="F:DNA-binding transcription factor activity"/>
    <property type="evidence" value="ECO:0007669"/>
    <property type="project" value="TreeGrafter"/>
</dbReference>
<dbReference type="GO" id="GO:0045892">
    <property type="term" value="P:negative regulation of DNA-templated transcription"/>
    <property type="evidence" value="ECO:0007669"/>
    <property type="project" value="TreeGrafter"/>
</dbReference>
<dbReference type="Pfam" id="PF09339">
    <property type="entry name" value="HTH_IclR"/>
    <property type="match status" value="1"/>
</dbReference>
<dbReference type="InterPro" id="IPR029016">
    <property type="entry name" value="GAF-like_dom_sf"/>
</dbReference>
<dbReference type="Proteomes" id="UP000199170">
    <property type="component" value="Unassembled WGS sequence"/>
</dbReference>
<dbReference type="SMART" id="SM00346">
    <property type="entry name" value="HTH_ICLR"/>
    <property type="match status" value="1"/>
</dbReference>
<gene>
    <name evidence="6" type="ORF">SAMN04487946_106115</name>
</gene>
<evidence type="ECO:0000313" key="6">
    <source>
        <dbReference type="EMBL" id="SDY09505.1"/>
    </source>
</evidence>
<feature type="domain" description="HTH iclR-type" evidence="4">
    <location>
        <begin position="9"/>
        <end position="68"/>
    </location>
</feature>
<dbReference type="InterPro" id="IPR036388">
    <property type="entry name" value="WH-like_DNA-bd_sf"/>
</dbReference>
<dbReference type="PROSITE" id="PS51078">
    <property type="entry name" value="ICLR_ED"/>
    <property type="match status" value="1"/>
</dbReference>
<dbReference type="InterPro" id="IPR036390">
    <property type="entry name" value="WH_DNA-bd_sf"/>
</dbReference>
<dbReference type="InterPro" id="IPR005471">
    <property type="entry name" value="Tscrpt_reg_IclR_N"/>
</dbReference>
<organism evidence="6 7">
    <name type="scientific">Halobellus clavatus</name>
    <dbReference type="NCBI Taxonomy" id="660517"/>
    <lineage>
        <taxon>Archaea</taxon>
        <taxon>Methanobacteriati</taxon>
        <taxon>Methanobacteriota</taxon>
        <taxon>Stenosarchaea group</taxon>
        <taxon>Halobacteria</taxon>
        <taxon>Halobacteriales</taxon>
        <taxon>Haloferacaceae</taxon>
        <taxon>Halobellus</taxon>
    </lineage>
</organism>
<dbReference type="Gene3D" id="3.30.450.40">
    <property type="match status" value="1"/>
</dbReference>
<evidence type="ECO:0000313" key="7">
    <source>
        <dbReference type="Proteomes" id="UP000199170"/>
    </source>
</evidence>
<evidence type="ECO:0000256" key="3">
    <source>
        <dbReference type="ARBA" id="ARBA00023163"/>
    </source>
</evidence>
<reference evidence="7" key="1">
    <citation type="submission" date="2016-10" db="EMBL/GenBank/DDBJ databases">
        <authorList>
            <person name="Varghese N."/>
            <person name="Submissions S."/>
        </authorList>
    </citation>
    <scope>NUCLEOTIDE SEQUENCE [LARGE SCALE GENOMIC DNA]</scope>
    <source>
        <strain evidence="7">CGMCC 1.10118</strain>
    </source>
</reference>
<feature type="domain" description="IclR-ED" evidence="5">
    <location>
        <begin position="69"/>
        <end position="252"/>
    </location>
</feature>
<keyword evidence="1" id="KW-0805">Transcription regulation</keyword>
<evidence type="ECO:0000259" key="5">
    <source>
        <dbReference type="PROSITE" id="PS51078"/>
    </source>
</evidence>
<dbReference type="RefSeq" id="WP_089767221.1">
    <property type="nucleotide sequence ID" value="NZ_FNPB01000006.1"/>
</dbReference>
<dbReference type="EMBL" id="FNPB01000006">
    <property type="protein sequence ID" value="SDY09505.1"/>
    <property type="molecule type" value="Genomic_DNA"/>
</dbReference>
<accession>A0A1H3H2Q4</accession>
<keyword evidence="3" id="KW-0804">Transcription</keyword>
<sequence>MTKKANHPVRTTEKTLELIETLDTDDGFRLSELEDRLEMSKSGIHNHLSTLREHGYVEKDGDEYSLSLKFLSLGGHVRSRSSLYRHGRSKIDQLADDTGMLANLATEENGRAVYLYQSRGQYAVNLDTHVGFRLPLHNIGIGKAILASLPRERVEEIIDQWGLPKATENTITDREELFEELAQIDERGYATDDEERTEGLTCIGAPVNLGGEVLGAISISAPTKRLGNAGFDDDITAEVESTAHELALDIKYARQ</sequence>
<dbReference type="Gene3D" id="1.10.10.10">
    <property type="entry name" value="Winged helix-like DNA-binding domain superfamily/Winged helix DNA-binding domain"/>
    <property type="match status" value="1"/>
</dbReference>
<dbReference type="InterPro" id="IPR014757">
    <property type="entry name" value="Tscrpt_reg_IclR_C"/>
</dbReference>
<protein>
    <submittedName>
        <fullName evidence="6">Transcriptional regulator, IclR family</fullName>
    </submittedName>
</protein>
<dbReference type="STRING" id="660517.SAMN04487946_106115"/>
<dbReference type="GO" id="GO:0003677">
    <property type="term" value="F:DNA binding"/>
    <property type="evidence" value="ECO:0007669"/>
    <property type="project" value="UniProtKB-KW"/>
</dbReference>
<name>A0A1H3H2Q4_9EURY</name>
<dbReference type="OrthoDB" id="14763at2157"/>
<dbReference type="InterPro" id="IPR050707">
    <property type="entry name" value="HTH_MetabolicPath_Reg"/>
</dbReference>
<evidence type="ECO:0000259" key="4">
    <source>
        <dbReference type="PROSITE" id="PS51077"/>
    </source>
</evidence>
<dbReference type="PANTHER" id="PTHR30136:SF35">
    <property type="entry name" value="HTH-TYPE TRANSCRIPTIONAL REGULATOR RV1719"/>
    <property type="match status" value="1"/>
</dbReference>
<dbReference type="PROSITE" id="PS51077">
    <property type="entry name" value="HTH_ICLR"/>
    <property type="match status" value="1"/>
</dbReference>
<keyword evidence="7" id="KW-1185">Reference proteome</keyword>
<dbReference type="SUPFAM" id="SSF46785">
    <property type="entry name" value="Winged helix' DNA-binding domain"/>
    <property type="match status" value="1"/>
</dbReference>
<proteinExistence type="predicted"/>
<evidence type="ECO:0000256" key="1">
    <source>
        <dbReference type="ARBA" id="ARBA00023015"/>
    </source>
</evidence>
<evidence type="ECO:0000256" key="2">
    <source>
        <dbReference type="ARBA" id="ARBA00023125"/>
    </source>
</evidence>